<evidence type="ECO:0000256" key="9">
    <source>
        <dbReference type="ARBA" id="ARBA00048605"/>
    </source>
</evidence>
<dbReference type="Gene3D" id="1.50.10.10">
    <property type="match status" value="1"/>
</dbReference>
<dbReference type="Proteomes" id="UP000694941">
    <property type="component" value="Unplaced"/>
</dbReference>
<accession>A0ABM1SDG7</accession>
<name>A0ABM1SDG7_LIMPO</name>
<dbReference type="InterPro" id="IPR012341">
    <property type="entry name" value="6hp_glycosidase-like_sf"/>
</dbReference>
<dbReference type="InterPro" id="IPR001382">
    <property type="entry name" value="Glyco_hydro_47"/>
</dbReference>
<evidence type="ECO:0000256" key="8">
    <source>
        <dbReference type="ARBA" id="ARBA00047669"/>
    </source>
</evidence>
<dbReference type="EC" id="3.2.1.-" evidence="10"/>
<protein>
    <recommendedName>
        <fullName evidence="10">alpha-1,2-Mannosidase</fullName>
        <ecNumber evidence="10">3.2.1.-</ecNumber>
    </recommendedName>
</protein>
<keyword evidence="11" id="KW-1133">Transmembrane helix</keyword>
<evidence type="ECO:0000313" key="13">
    <source>
        <dbReference type="RefSeq" id="XP_022241672.1"/>
    </source>
</evidence>
<keyword evidence="4" id="KW-0479">Metal-binding</keyword>
<keyword evidence="6" id="KW-0106">Calcium</keyword>
<proteinExistence type="inferred from homology"/>
<comment type="catalytic activity">
    <reaction evidence="8">
        <text>N(4)-(alpha-D-Man-(1-&gt;2)-alpha-D-Man-(1-&gt;2)-alpha-D-Man-(1-&gt;3)-[alpha-D-Man-(1-&gt;3)-[alpha-D-Man-(1-&gt;2)-alpha-D-Man-(1-&gt;6)]-alpha-D-Man-(1-&gt;6)]-beta-D-Man-(1-&gt;4)-beta-D-GlcNAc-(1-&gt;4)-beta-D-GlcNAc)-L-asparaginyl-[protein] (N-glucan mannose isomer 8A1,2,3B1,3) + 3 H2O = N(4)-(alpha-D-Man-(1-&gt;3)-[alpha-D-Man-(1-&gt;3)-[alpha-D-Man-(1-&gt;6)]-alpha-D-Man-(1-&gt;6)]-beta-D-Man-(1-&gt;4)-beta-D-GlcNAc-(1-&gt;4)-beta-D-GlcNAc)-L-asparaginyl-[protein] (N-glucan mannose isomer 5A1,2) + 3 beta-D-mannose</text>
        <dbReference type="Rhea" id="RHEA:56028"/>
        <dbReference type="Rhea" id="RHEA-COMP:14358"/>
        <dbReference type="Rhea" id="RHEA-COMP:14367"/>
        <dbReference type="ChEBI" id="CHEBI:15377"/>
        <dbReference type="ChEBI" id="CHEBI:28563"/>
        <dbReference type="ChEBI" id="CHEBI:59087"/>
        <dbReference type="ChEBI" id="CHEBI:60628"/>
        <dbReference type="EC" id="3.2.1.113"/>
    </reaction>
</comment>
<dbReference type="Pfam" id="PF01532">
    <property type="entry name" value="Glyco_hydro_47"/>
    <property type="match status" value="1"/>
</dbReference>
<keyword evidence="11" id="KW-0472">Membrane</keyword>
<gene>
    <name evidence="13" type="primary">LOC106459474</name>
</gene>
<evidence type="ECO:0000256" key="6">
    <source>
        <dbReference type="ARBA" id="ARBA00022837"/>
    </source>
</evidence>
<keyword evidence="10" id="KW-0326">Glycosidase</keyword>
<dbReference type="PRINTS" id="PR00747">
    <property type="entry name" value="GLYHDRLASE47"/>
</dbReference>
<keyword evidence="12" id="KW-1185">Reference proteome</keyword>
<evidence type="ECO:0000256" key="3">
    <source>
        <dbReference type="ARBA" id="ARBA00007658"/>
    </source>
</evidence>
<keyword evidence="7" id="KW-1015">Disulfide bond</keyword>
<keyword evidence="11" id="KW-0812">Transmembrane</keyword>
<evidence type="ECO:0000256" key="5">
    <source>
        <dbReference type="ARBA" id="ARBA00022801"/>
    </source>
</evidence>
<dbReference type="SUPFAM" id="SSF48225">
    <property type="entry name" value="Seven-hairpin glycosidases"/>
    <property type="match status" value="1"/>
</dbReference>
<feature type="transmembrane region" description="Helical" evidence="11">
    <location>
        <begin position="30"/>
        <end position="53"/>
    </location>
</feature>
<dbReference type="GeneID" id="106459474"/>
<evidence type="ECO:0000256" key="10">
    <source>
        <dbReference type="RuleBase" id="RU361193"/>
    </source>
</evidence>
<evidence type="ECO:0000256" key="7">
    <source>
        <dbReference type="ARBA" id="ARBA00023157"/>
    </source>
</evidence>
<comment type="pathway">
    <text evidence="2">Protein modification; protein glycosylation.</text>
</comment>
<keyword evidence="5 10" id="KW-0378">Hydrolase</keyword>
<comment type="catalytic activity">
    <reaction evidence="9">
        <text>N(4)-(alpha-D-Man-(1-&gt;2)-alpha-D-Man-(1-&gt;2)-alpha-D-Man-(1-&gt;3)-[alpha-D-Man-(1-&gt;2)-alpha-D-Man-(1-&gt;3)-[alpha-D-Man-(1-&gt;2)-alpha-D-Man-(1-&gt;6)]-alpha-D-Man-(1-&gt;6)]-beta-D-Man-(1-&gt;4)-beta-D-GlcNAc-(1-&gt;4)-beta-D-GlcNAc)-L-asparaginyl-[protein] (N-glucan mannose isomer 9A1,2,3B1,2,3) + 4 H2O = N(4)-(alpha-D-Man-(1-&gt;3)-[alpha-D-Man-(1-&gt;3)-[alpha-D-Man-(1-&gt;6)]-alpha-D-Man-(1-&gt;6)]-beta-D-Man-(1-&gt;4)-beta-D-GlcNAc-(1-&gt;4)-beta-D-GlcNAc)-L-asparaginyl-[protein] (N-glucan mannose isomer 5A1,2) + 4 beta-D-mannose</text>
        <dbReference type="Rhea" id="RHEA:56008"/>
        <dbReference type="Rhea" id="RHEA-COMP:14356"/>
        <dbReference type="Rhea" id="RHEA-COMP:14367"/>
        <dbReference type="ChEBI" id="CHEBI:15377"/>
        <dbReference type="ChEBI" id="CHEBI:28563"/>
        <dbReference type="ChEBI" id="CHEBI:59087"/>
        <dbReference type="ChEBI" id="CHEBI:139493"/>
        <dbReference type="EC" id="3.2.1.113"/>
    </reaction>
</comment>
<evidence type="ECO:0000256" key="11">
    <source>
        <dbReference type="SAM" id="Phobius"/>
    </source>
</evidence>
<evidence type="ECO:0000313" key="12">
    <source>
        <dbReference type="Proteomes" id="UP000694941"/>
    </source>
</evidence>
<sequence length="577" mass="67149">MSVSISIPELLQTPVKRRSLWREWNQLPRFLRLVLLLMFAMTGFSVVYLYSILSAELPSVKKSRDFTQKHFEQNIIPTERKESVAEVQQIEPPHNKSKEEGKDLLKKFSIRNEIKRFEIEEAGPTNQYQEAVVEAFKHAWKGYREYAWGHDHLKPISKSFHNWFGIGLTLIDALDTMYIMGLKEEFQEAREWVANKLDFNINKDVNFFETTIRVLGGLLSTYHLSQDKMFLEKAVDIANHLMPCFKTRSGVPYSDVNLKTGFAHAPLWGSDSSVSEVSTVQLEFRDLSRVTGSPKYEEAAFHVSKYLHTLPKKDGLVPMFINADKGHFRTHSTLTLGARADTYYEYLLKQWIQTGRNISWLKEDYMEAVEGVMKNLVRKSQPKQLVFVGELLSGRNYSPKMDHLVCFLSGTLILGYHYGMPTSHQRLAEQLMETCYQMYASTATFLSPEIAYFNMKDGGGSDIIIKSNDAHNLLRPETVESLWYMYYFTRNETYRRWGWNIFQAFERYTKVKTGGYTTIGDVRNPLFVRPRDLMESFFLGETLKYFYLLFSDKQELLSLDKLVFNTEAHPLPIYNNR</sequence>
<comment type="similarity">
    <text evidence="3 10">Belongs to the glycosyl hydrolase 47 family.</text>
</comment>
<dbReference type="InterPro" id="IPR036026">
    <property type="entry name" value="Seven-hairpin_glycosidases"/>
</dbReference>
<comment type="cofactor">
    <cofactor evidence="1">
        <name>Ca(2+)</name>
        <dbReference type="ChEBI" id="CHEBI:29108"/>
    </cofactor>
</comment>
<dbReference type="PANTHER" id="PTHR11742">
    <property type="entry name" value="MANNOSYL-OLIGOSACCHARIDE ALPHA-1,2-MANNOSIDASE-RELATED"/>
    <property type="match status" value="1"/>
</dbReference>
<dbReference type="PANTHER" id="PTHR11742:SF55">
    <property type="entry name" value="ENDOPLASMIC RETICULUM MANNOSYL-OLIGOSACCHARIDE 1,2-ALPHA-MANNOSIDASE"/>
    <property type="match status" value="1"/>
</dbReference>
<evidence type="ECO:0000256" key="4">
    <source>
        <dbReference type="ARBA" id="ARBA00022723"/>
    </source>
</evidence>
<reference evidence="13" key="1">
    <citation type="submission" date="2025-08" db="UniProtKB">
        <authorList>
            <consortium name="RefSeq"/>
        </authorList>
    </citation>
    <scope>IDENTIFICATION</scope>
    <source>
        <tissue evidence="13">Muscle</tissue>
    </source>
</reference>
<dbReference type="RefSeq" id="XP_022241672.1">
    <property type="nucleotide sequence ID" value="XM_022385964.1"/>
</dbReference>
<dbReference type="InterPro" id="IPR050749">
    <property type="entry name" value="Glycosyl_Hydrolase_47"/>
</dbReference>
<evidence type="ECO:0000256" key="2">
    <source>
        <dbReference type="ARBA" id="ARBA00004922"/>
    </source>
</evidence>
<organism evidence="12 13">
    <name type="scientific">Limulus polyphemus</name>
    <name type="common">Atlantic horseshoe crab</name>
    <dbReference type="NCBI Taxonomy" id="6850"/>
    <lineage>
        <taxon>Eukaryota</taxon>
        <taxon>Metazoa</taxon>
        <taxon>Ecdysozoa</taxon>
        <taxon>Arthropoda</taxon>
        <taxon>Chelicerata</taxon>
        <taxon>Merostomata</taxon>
        <taxon>Xiphosura</taxon>
        <taxon>Limulidae</taxon>
        <taxon>Limulus</taxon>
    </lineage>
</organism>
<evidence type="ECO:0000256" key="1">
    <source>
        <dbReference type="ARBA" id="ARBA00001913"/>
    </source>
</evidence>